<feature type="compositionally biased region" description="Low complexity" evidence="1">
    <location>
        <begin position="88"/>
        <end position="103"/>
    </location>
</feature>
<feature type="compositionally biased region" description="Polar residues" evidence="1">
    <location>
        <begin position="1093"/>
        <end position="1112"/>
    </location>
</feature>
<evidence type="ECO:0000256" key="1">
    <source>
        <dbReference type="SAM" id="MobiDB-lite"/>
    </source>
</evidence>
<feature type="compositionally biased region" description="Low complexity" evidence="1">
    <location>
        <begin position="819"/>
        <end position="854"/>
    </location>
</feature>
<feature type="compositionally biased region" description="Low complexity" evidence="1">
    <location>
        <begin position="163"/>
        <end position="172"/>
    </location>
</feature>
<feature type="compositionally biased region" description="Low complexity" evidence="1">
    <location>
        <begin position="725"/>
        <end position="746"/>
    </location>
</feature>
<dbReference type="OMA" id="NPRACEV"/>
<feature type="region of interest" description="Disordered" evidence="1">
    <location>
        <begin position="1305"/>
        <end position="1327"/>
    </location>
</feature>
<proteinExistence type="predicted"/>
<feature type="region of interest" description="Disordered" evidence="1">
    <location>
        <begin position="1372"/>
        <end position="1414"/>
    </location>
</feature>
<protein>
    <submittedName>
        <fullName evidence="2">Uncharacterized protein</fullName>
    </submittedName>
</protein>
<dbReference type="RefSeq" id="XP_018272549.1">
    <property type="nucleotide sequence ID" value="XM_018416367.1"/>
</dbReference>
<organism evidence="2 3">
    <name type="scientific">Rhodotorula graminis (strain WP1)</name>
    <dbReference type="NCBI Taxonomy" id="578459"/>
    <lineage>
        <taxon>Eukaryota</taxon>
        <taxon>Fungi</taxon>
        <taxon>Dikarya</taxon>
        <taxon>Basidiomycota</taxon>
        <taxon>Pucciniomycotina</taxon>
        <taxon>Microbotryomycetes</taxon>
        <taxon>Sporidiobolales</taxon>
        <taxon>Sporidiobolaceae</taxon>
        <taxon>Rhodotorula</taxon>
    </lineage>
</organism>
<dbReference type="GeneID" id="28976815"/>
<feature type="compositionally biased region" description="Low complexity" evidence="1">
    <location>
        <begin position="396"/>
        <end position="433"/>
    </location>
</feature>
<accession>A0A194S7N2</accession>
<feature type="region of interest" description="Disordered" evidence="1">
    <location>
        <begin position="1141"/>
        <end position="1168"/>
    </location>
</feature>
<feature type="compositionally biased region" description="Low complexity" evidence="1">
    <location>
        <begin position="208"/>
        <end position="217"/>
    </location>
</feature>
<name>A0A194S7N2_RHOGW</name>
<feature type="compositionally biased region" description="Low complexity" evidence="1">
    <location>
        <begin position="593"/>
        <end position="616"/>
    </location>
</feature>
<feature type="compositionally biased region" description="Low complexity" evidence="1">
    <location>
        <begin position="492"/>
        <end position="506"/>
    </location>
</feature>
<feature type="compositionally biased region" description="Pro residues" evidence="1">
    <location>
        <begin position="218"/>
        <end position="234"/>
    </location>
</feature>
<reference evidence="2 3" key="1">
    <citation type="journal article" date="2015" name="Front. Microbiol.">
        <title>Genome sequence of the plant growth promoting endophytic yeast Rhodotorula graminis WP1.</title>
        <authorList>
            <person name="Firrincieli A."/>
            <person name="Otillar R."/>
            <person name="Salamov A."/>
            <person name="Schmutz J."/>
            <person name="Khan Z."/>
            <person name="Redman R.S."/>
            <person name="Fleck N.D."/>
            <person name="Lindquist E."/>
            <person name="Grigoriev I.V."/>
            <person name="Doty S.L."/>
        </authorList>
    </citation>
    <scope>NUCLEOTIDE SEQUENCE [LARGE SCALE GENOMIC DNA]</scope>
    <source>
        <strain evidence="2 3">WP1</strain>
    </source>
</reference>
<dbReference type="EMBL" id="KQ474076">
    <property type="protein sequence ID" value="KPV76500.1"/>
    <property type="molecule type" value="Genomic_DNA"/>
</dbReference>
<feature type="compositionally biased region" description="Low complexity" evidence="1">
    <location>
        <begin position="264"/>
        <end position="275"/>
    </location>
</feature>
<feature type="compositionally biased region" description="Low complexity" evidence="1">
    <location>
        <begin position="1014"/>
        <end position="1023"/>
    </location>
</feature>
<feature type="compositionally biased region" description="Polar residues" evidence="1">
    <location>
        <begin position="622"/>
        <end position="632"/>
    </location>
</feature>
<feature type="compositionally biased region" description="Polar residues" evidence="1">
    <location>
        <begin position="439"/>
        <end position="464"/>
    </location>
</feature>
<feature type="compositionally biased region" description="Low complexity" evidence="1">
    <location>
        <begin position="189"/>
        <end position="201"/>
    </location>
</feature>
<feature type="compositionally biased region" description="Polar residues" evidence="1">
    <location>
        <begin position="368"/>
        <end position="383"/>
    </location>
</feature>
<dbReference type="OrthoDB" id="2537927at2759"/>
<feature type="compositionally biased region" description="Low complexity" evidence="1">
    <location>
        <begin position="1402"/>
        <end position="1414"/>
    </location>
</feature>
<keyword evidence="3" id="KW-1185">Reference proteome</keyword>
<gene>
    <name evidence="2" type="ORF">RHOBADRAFT_52498</name>
</gene>
<sequence>MGLFSRKKQREPPPPSPHPPPLPRASSSAPATTTLATTTTTTSTHLSSSQASAYGRNSTSYDDRPSSAAYSPELAASSNSRVFRGHAARAASSSTLSLPSLGATGRGDMGGAPRQRQASATATIMSSVDEHDPPAAHAAASSGAQGGSKWGTKWKFGRGSKGRQGSSSSAAAGGDGPGLGLVDDGDGDSGFVVRSFRTVSRVQEDRAPLSSSASAVQQPPPPPVPPLSYHPNPKPAVAAQQDPHQPDSLSHEPQESLRTSIDFNNPSNHSRPPSSFHYPRRPSLATLGGGGGAHASSSSSAWERAPSPTMTAEAFRFRSRSTLSLASATDLALGPGPGPGPALDSSDPHAPRERPRFEPQQRPASARRGSTYSELGASTSSSILAPPRPSFVGMHSNSSNSSIGSRASSSNGAGAAAAAAASAPSSPGAGASRLDQSRRTSMSYERPSMSTSTSLFSMASYSTAQQQQPPPSSSSPSRSGNSTPVRLSTRHASPATSPTTSTAPSALVHERRPAPPQRMSTDDSELRLIAAYGDMLNSSPPVASPLELEPEPGPERLASYATPRKVSYGPGEGAATPAVAVQPPTPQSVPGFASAPVASSSASRSPPPSTTRRASTLVPRPQRSSSLFNESAQAALAAMGVGTAPPRAPAPAAAARAPRAKGKNAVYPSRGGAGGWASDSSEGEERLSSSSDEDDGDERDGSSSDDEVPLAQIRSRSQVDLSLPASTSASASASSARASIDGGSARAPPPPPLPSRHDGRDLYRKPSSELEILRDQHSPPVAGSFGGARDKAHHQAHQQQQQQQQLGMGNPLVRRGSNRRSLSTLSFSTSMTASQQATAVAAASASTGVPGAVATAPPSPARSGATATRGILRPPYGARSVSNPASPTVQAFQSSSSSSSGIPPVPALQDAVHPPVASPLFASVTARDRSSASASASSGSGSASTSSVPITPKDSPSASHLGFPSSSLHLQQQQQHLGGGESTGASALGKPSVKFDPVASQTDAAGWNRGRRLSAITSSAASALGAPVPLPQQQQQQQQPSLAHRATPSMPHLGAGYAASSARGSSQQQHLNPRSSALASARSSMSAAAPHTRASSTASASNGPSTAPSSITAVDDGVYDRMKARHKAEALDALRIGRDLNHPSGLVPERTAVGGGGGGESSDEDEPLANLPTKGSVLGGAGGSVMGGGAGSMMGGMHPQMAMGMGGAFSPLAVAPPGVDPYLYASLPLDQKMSLHQRAAQMMQMMHQASLQARAESVVAGSMLGGHDGSSNQSFRGGLGGSGGGMGHGSSMSLGSFDQFAQGGAGAGYGQGHGPHQHSSSMQLPPFAPSFAMSQPFFHPAQYSQAPSLYGMPAYAGSALGFSTGPMSAYGGGGGGAPQSVMGHPASTGQLRASGGRGGGARAASTMGTAPRRP</sequence>
<feature type="compositionally biased region" description="Gly residues" evidence="1">
    <location>
        <begin position="1277"/>
        <end position="1288"/>
    </location>
</feature>
<feature type="compositionally biased region" description="Polar residues" evidence="1">
    <location>
        <begin position="116"/>
        <end position="126"/>
    </location>
</feature>
<evidence type="ECO:0000313" key="2">
    <source>
        <dbReference type="EMBL" id="KPV76500.1"/>
    </source>
</evidence>
<feature type="region of interest" description="Disordered" evidence="1">
    <location>
        <begin position="328"/>
        <end position="1112"/>
    </location>
</feature>
<feature type="compositionally biased region" description="Low complexity" evidence="1">
    <location>
        <begin position="24"/>
        <end position="53"/>
    </location>
</feature>
<feature type="compositionally biased region" description="Low complexity" evidence="1">
    <location>
        <begin position="1054"/>
        <end position="1089"/>
    </location>
</feature>
<feature type="compositionally biased region" description="Basic and acidic residues" evidence="1">
    <location>
        <begin position="346"/>
        <end position="359"/>
    </location>
</feature>
<feature type="compositionally biased region" description="Acidic residues" evidence="1">
    <location>
        <begin position="691"/>
        <end position="708"/>
    </location>
</feature>
<feature type="compositionally biased region" description="Low complexity" evidence="1">
    <location>
        <begin position="965"/>
        <end position="976"/>
    </location>
</feature>
<feature type="compositionally biased region" description="Pro residues" evidence="1">
    <location>
        <begin position="12"/>
        <end position="23"/>
    </location>
</feature>
<feature type="compositionally biased region" description="Polar residues" evidence="1">
    <location>
        <begin position="880"/>
        <end position="893"/>
    </location>
</feature>
<feature type="region of interest" description="Disordered" evidence="1">
    <location>
        <begin position="1"/>
        <end position="310"/>
    </location>
</feature>
<feature type="compositionally biased region" description="Basic and acidic residues" evidence="1">
    <location>
        <begin position="755"/>
        <end position="777"/>
    </location>
</feature>
<dbReference type="Proteomes" id="UP000053890">
    <property type="component" value="Unassembled WGS sequence"/>
</dbReference>
<feature type="compositionally biased region" description="Low complexity" evidence="1">
    <location>
        <begin position="931"/>
        <end position="948"/>
    </location>
</feature>
<evidence type="ECO:0000313" key="3">
    <source>
        <dbReference type="Proteomes" id="UP000053890"/>
    </source>
</evidence>
<feature type="region of interest" description="Disordered" evidence="1">
    <location>
        <begin position="1262"/>
        <end position="1293"/>
    </location>
</feature>